<protein>
    <submittedName>
        <fullName evidence="2">Aldo/keto reductase</fullName>
    </submittedName>
</protein>
<comment type="caution">
    <text evidence="2">The sequence shown here is derived from an EMBL/GenBank/DDBJ whole genome shotgun (WGS) entry which is preliminary data.</text>
</comment>
<dbReference type="InterPro" id="IPR053135">
    <property type="entry name" value="AKR2_Oxidoreductase"/>
</dbReference>
<organism evidence="2 3">
    <name type="scientific">Hohaiivirga grylli</name>
    <dbReference type="NCBI Taxonomy" id="3133970"/>
    <lineage>
        <taxon>Bacteria</taxon>
        <taxon>Pseudomonadati</taxon>
        <taxon>Pseudomonadota</taxon>
        <taxon>Alphaproteobacteria</taxon>
        <taxon>Hyphomicrobiales</taxon>
        <taxon>Methylobacteriaceae</taxon>
        <taxon>Hohaiivirga</taxon>
    </lineage>
</organism>
<dbReference type="InterPro" id="IPR023210">
    <property type="entry name" value="NADP_OxRdtase_dom"/>
</dbReference>
<evidence type="ECO:0000259" key="1">
    <source>
        <dbReference type="Pfam" id="PF00248"/>
    </source>
</evidence>
<dbReference type="Proteomes" id="UP001418637">
    <property type="component" value="Unassembled WGS sequence"/>
</dbReference>
<dbReference type="EMBL" id="JBBYXI010000001">
    <property type="protein sequence ID" value="MEN3929969.1"/>
    <property type="molecule type" value="Genomic_DNA"/>
</dbReference>
<dbReference type="CDD" id="cd19095">
    <property type="entry name" value="AKR_PA4992-like"/>
    <property type="match status" value="1"/>
</dbReference>
<name>A0ABV0BGC9_9HYPH</name>
<feature type="domain" description="NADP-dependent oxidoreductase" evidence="1">
    <location>
        <begin position="7"/>
        <end position="231"/>
    </location>
</feature>
<dbReference type="RefSeq" id="WP_346335944.1">
    <property type="nucleotide sequence ID" value="NZ_JBBYXI010000001.1"/>
</dbReference>
<sequence>MDNHIQLGLGLLSIGRVWGARQVEPPAEEQAINLIETAFQLGIRFFDTAPAYGASESIFGKALFGKSIAQDDITIATKIGEHWDFETGTSYVDHGYDALARSLDQSMKRLGRIDLLQLHKATVENVAANDVVRAFELARSYGVKTFGASVSDTTTALQACKAGFYNYLQFPFNKTATGLGEIFALLKQYHMQPIINRPLAMGALAADEVSKSDLFRFIREQMQSGIILTGTSSVKHLTENYEAFSQSA</sequence>
<reference evidence="2 3" key="1">
    <citation type="submission" date="2024-04" db="EMBL/GenBank/DDBJ databases">
        <title>A novel species isolated from cricket.</title>
        <authorList>
            <person name="Wang H.-C."/>
        </authorList>
    </citation>
    <scope>NUCLEOTIDE SEQUENCE [LARGE SCALE GENOMIC DNA]</scope>
    <source>
        <strain evidence="2 3">WL0021</strain>
    </source>
</reference>
<evidence type="ECO:0000313" key="3">
    <source>
        <dbReference type="Proteomes" id="UP001418637"/>
    </source>
</evidence>
<accession>A0ABV0BGC9</accession>
<dbReference type="PANTHER" id="PTHR43312:SF1">
    <property type="entry name" value="NADP-DEPENDENT OXIDOREDUCTASE DOMAIN-CONTAINING PROTEIN"/>
    <property type="match status" value="1"/>
</dbReference>
<dbReference type="Pfam" id="PF00248">
    <property type="entry name" value="Aldo_ket_red"/>
    <property type="match status" value="1"/>
</dbReference>
<dbReference type="SUPFAM" id="SSF51430">
    <property type="entry name" value="NAD(P)-linked oxidoreductase"/>
    <property type="match status" value="1"/>
</dbReference>
<gene>
    <name evidence="2" type="ORF">WJT86_02705</name>
</gene>
<evidence type="ECO:0000313" key="2">
    <source>
        <dbReference type="EMBL" id="MEN3929969.1"/>
    </source>
</evidence>
<dbReference type="PANTHER" id="PTHR43312">
    <property type="entry name" value="D-THREO-ALDOSE 1-DEHYDROGENASE"/>
    <property type="match status" value="1"/>
</dbReference>
<proteinExistence type="predicted"/>
<dbReference type="InterPro" id="IPR036812">
    <property type="entry name" value="NAD(P)_OxRdtase_dom_sf"/>
</dbReference>
<dbReference type="Gene3D" id="3.20.20.100">
    <property type="entry name" value="NADP-dependent oxidoreductase domain"/>
    <property type="match status" value="1"/>
</dbReference>
<keyword evidence="3" id="KW-1185">Reference proteome</keyword>